<proteinExistence type="predicted"/>
<keyword evidence="1" id="KW-1133">Transmembrane helix</keyword>
<comment type="caution">
    <text evidence="2">The sequence shown here is derived from an EMBL/GenBank/DDBJ whole genome shotgun (WGS) entry which is preliminary data.</text>
</comment>
<dbReference type="Proteomes" id="UP000544122">
    <property type="component" value="Unassembled WGS sequence"/>
</dbReference>
<evidence type="ECO:0000313" key="2">
    <source>
        <dbReference type="EMBL" id="NOJ40935.1"/>
    </source>
</evidence>
<evidence type="ECO:0000313" key="3">
    <source>
        <dbReference type="Proteomes" id="UP000544122"/>
    </source>
</evidence>
<evidence type="ECO:0000256" key="1">
    <source>
        <dbReference type="SAM" id="Phobius"/>
    </source>
</evidence>
<gene>
    <name evidence="2" type="ORF">HCN58_15210</name>
</gene>
<keyword evidence="3" id="KW-1185">Reference proteome</keyword>
<dbReference type="EMBL" id="JAAVLX010000004">
    <property type="protein sequence ID" value="NOJ40935.1"/>
    <property type="molecule type" value="Genomic_DNA"/>
</dbReference>
<keyword evidence="1" id="KW-0812">Transmembrane</keyword>
<protein>
    <submittedName>
        <fullName evidence="2">Uncharacterized protein</fullName>
    </submittedName>
</protein>
<name>A0A7Y4LWR3_9BRAD</name>
<organism evidence="2 3">
    <name type="scientific">Bradyrhizobium australiense</name>
    <dbReference type="NCBI Taxonomy" id="2721161"/>
    <lineage>
        <taxon>Bacteria</taxon>
        <taxon>Pseudomonadati</taxon>
        <taxon>Pseudomonadota</taxon>
        <taxon>Alphaproteobacteria</taxon>
        <taxon>Hyphomicrobiales</taxon>
        <taxon>Nitrobacteraceae</taxon>
        <taxon>Bradyrhizobium</taxon>
    </lineage>
</organism>
<dbReference type="AlphaFoldDB" id="A0A7Y4LWR3"/>
<sequence>MLRQPLYADLRCLAEGLFAAVSFACFLPAIGLSISFWPEVALFGCFAGFEACS</sequence>
<feature type="transmembrane region" description="Helical" evidence="1">
    <location>
        <begin position="12"/>
        <end position="37"/>
    </location>
</feature>
<reference evidence="2 3" key="1">
    <citation type="submission" date="2020-03" db="EMBL/GenBank/DDBJ databases">
        <title>Bradyrhizobium diversity isolated from nodules of Indigofera sp.</title>
        <authorList>
            <person name="Klepa M."/>
            <person name="Helene L."/>
            <person name="Hungria M."/>
        </authorList>
    </citation>
    <scope>NUCLEOTIDE SEQUENCE [LARGE SCALE GENOMIC DNA]</scope>
    <source>
        <strain evidence="2 3">WSM 1791</strain>
    </source>
</reference>
<keyword evidence="1" id="KW-0472">Membrane</keyword>
<accession>A0A7Y4LWR3</accession>